<dbReference type="CDD" id="cd06170">
    <property type="entry name" value="LuxR_C_like"/>
    <property type="match status" value="1"/>
</dbReference>
<evidence type="ECO:0000256" key="4">
    <source>
        <dbReference type="ARBA" id="ARBA00023163"/>
    </source>
</evidence>
<dbReference type="PROSITE" id="PS50043">
    <property type="entry name" value="HTH_LUXR_2"/>
    <property type="match status" value="1"/>
</dbReference>
<dbReference type="SUPFAM" id="SSF46894">
    <property type="entry name" value="C-terminal effector domain of the bipartite response regulators"/>
    <property type="match status" value="1"/>
</dbReference>
<dbReference type="InterPro" id="IPR001789">
    <property type="entry name" value="Sig_transdc_resp-reg_receiver"/>
</dbReference>
<dbReference type="InterPro" id="IPR058245">
    <property type="entry name" value="NreC/VraR/RcsB-like_REC"/>
</dbReference>
<dbReference type="SMART" id="SM00448">
    <property type="entry name" value="REC"/>
    <property type="match status" value="1"/>
</dbReference>
<evidence type="ECO:0000256" key="1">
    <source>
        <dbReference type="ARBA" id="ARBA00022553"/>
    </source>
</evidence>
<dbReference type="PANTHER" id="PTHR43214:SF41">
    <property type="entry name" value="NITRATE_NITRITE RESPONSE REGULATOR PROTEIN NARP"/>
    <property type="match status" value="1"/>
</dbReference>
<dbReference type="InterPro" id="IPR016032">
    <property type="entry name" value="Sig_transdc_resp-reg_C-effctor"/>
</dbReference>
<dbReference type="PANTHER" id="PTHR43214">
    <property type="entry name" value="TWO-COMPONENT RESPONSE REGULATOR"/>
    <property type="match status" value="1"/>
</dbReference>
<proteinExistence type="predicted"/>
<dbReference type="PRINTS" id="PR00038">
    <property type="entry name" value="HTHLUXR"/>
</dbReference>
<keyword evidence="1 5" id="KW-0597">Phosphoprotein</keyword>
<dbReference type="InterPro" id="IPR011006">
    <property type="entry name" value="CheY-like_superfamily"/>
</dbReference>
<organism evidence="8 9">
    <name type="scientific">Chitinophaga caseinilytica</name>
    <dbReference type="NCBI Taxonomy" id="2267521"/>
    <lineage>
        <taxon>Bacteria</taxon>
        <taxon>Pseudomonadati</taxon>
        <taxon>Bacteroidota</taxon>
        <taxon>Chitinophagia</taxon>
        <taxon>Chitinophagales</taxon>
        <taxon>Chitinophagaceae</taxon>
        <taxon>Chitinophaga</taxon>
    </lineage>
</organism>
<dbReference type="CDD" id="cd17535">
    <property type="entry name" value="REC_NarL-like"/>
    <property type="match status" value="1"/>
</dbReference>
<dbReference type="PROSITE" id="PS00622">
    <property type="entry name" value="HTH_LUXR_1"/>
    <property type="match status" value="1"/>
</dbReference>
<evidence type="ECO:0000259" key="6">
    <source>
        <dbReference type="PROSITE" id="PS50043"/>
    </source>
</evidence>
<dbReference type="RefSeq" id="WP_341840258.1">
    <property type="nucleotide sequence ID" value="NZ_CP149792.1"/>
</dbReference>
<dbReference type="EMBL" id="CP150096">
    <property type="protein sequence ID" value="WZN45506.1"/>
    <property type="molecule type" value="Genomic_DNA"/>
</dbReference>
<dbReference type="SMART" id="SM00421">
    <property type="entry name" value="HTH_LUXR"/>
    <property type="match status" value="1"/>
</dbReference>
<feature type="domain" description="Response regulatory" evidence="7">
    <location>
        <begin position="7"/>
        <end position="123"/>
    </location>
</feature>
<dbReference type="SUPFAM" id="SSF52172">
    <property type="entry name" value="CheY-like"/>
    <property type="match status" value="1"/>
</dbReference>
<evidence type="ECO:0000313" key="8">
    <source>
        <dbReference type="EMBL" id="WZN45506.1"/>
    </source>
</evidence>
<evidence type="ECO:0000313" key="9">
    <source>
        <dbReference type="Proteomes" id="UP001449657"/>
    </source>
</evidence>
<dbReference type="InterPro" id="IPR000792">
    <property type="entry name" value="Tscrpt_reg_LuxR_C"/>
</dbReference>
<keyword evidence="2" id="KW-0805">Transcription regulation</keyword>
<reference evidence="8 9" key="1">
    <citation type="submission" date="2024-03" db="EMBL/GenBank/DDBJ databases">
        <title>Chitinophaga caseinilytica sp. nov., a casein hydrolysing bacterium isolated from forest soil.</title>
        <authorList>
            <person name="Lee D.S."/>
            <person name="Han D.M."/>
            <person name="Baek J.H."/>
            <person name="Choi D.G."/>
            <person name="Jeon J.H."/>
            <person name="Jeon C.O."/>
        </authorList>
    </citation>
    <scope>NUCLEOTIDE SEQUENCE [LARGE SCALE GENOMIC DNA]</scope>
    <source>
        <strain evidence="8 9">KACC 19118</strain>
    </source>
</reference>
<keyword evidence="3" id="KW-0238">DNA-binding</keyword>
<dbReference type="InterPro" id="IPR039420">
    <property type="entry name" value="WalR-like"/>
</dbReference>
<sequence length="211" mass="22909">MAENGKILAVVDDHPILADGLRSLLMEHGGFEDVRSFNSGKDFMQFLAANAVDTVLLDIALQDANGVELCREIKLLSPGTIVLGLSSQAERGVVLQMISNGAGGYVLKSTATGELIECIREAQAGCVVFCSDVKRVLAKAPAHPQRTLPSLTNREKQMLQLLSEGKTTPMIAAELHLSRLTIDTYRKNLLQKFEVKNVAELLVLVVREGLL</sequence>
<dbReference type="Gene3D" id="3.40.50.2300">
    <property type="match status" value="1"/>
</dbReference>
<gene>
    <name evidence="8" type="ORF">WJU22_21645</name>
</gene>
<name>A0ABZ2Z4C9_9BACT</name>
<keyword evidence="9" id="KW-1185">Reference proteome</keyword>
<evidence type="ECO:0000256" key="3">
    <source>
        <dbReference type="ARBA" id="ARBA00023125"/>
    </source>
</evidence>
<protein>
    <submittedName>
        <fullName evidence="8">Response regulator transcription factor</fullName>
    </submittedName>
</protein>
<feature type="domain" description="HTH luxR-type" evidence="6">
    <location>
        <begin position="144"/>
        <end position="209"/>
    </location>
</feature>
<dbReference type="Pfam" id="PF00196">
    <property type="entry name" value="GerE"/>
    <property type="match status" value="1"/>
</dbReference>
<feature type="modified residue" description="4-aspartylphosphate" evidence="5">
    <location>
        <position position="58"/>
    </location>
</feature>
<evidence type="ECO:0000256" key="5">
    <source>
        <dbReference type="PROSITE-ProRule" id="PRU00169"/>
    </source>
</evidence>
<accession>A0ABZ2Z4C9</accession>
<evidence type="ECO:0000256" key="2">
    <source>
        <dbReference type="ARBA" id="ARBA00023015"/>
    </source>
</evidence>
<keyword evidence="4" id="KW-0804">Transcription</keyword>
<evidence type="ECO:0000259" key="7">
    <source>
        <dbReference type="PROSITE" id="PS50110"/>
    </source>
</evidence>
<dbReference type="Pfam" id="PF00072">
    <property type="entry name" value="Response_reg"/>
    <property type="match status" value="1"/>
</dbReference>
<dbReference type="Proteomes" id="UP001449657">
    <property type="component" value="Chromosome"/>
</dbReference>
<dbReference type="PROSITE" id="PS50110">
    <property type="entry name" value="RESPONSE_REGULATORY"/>
    <property type="match status" value="1"/>
</dbReference>